<dbReference type="InterPro" id="IPR013520">
    <property type="entry name" value="Ribonucl_H"/>
</dbReference>
<dbReference type="SMART" id="SM00479">
    <property type="entry name" value="EXOIII"/>
    <property type="match status" value="1"/>
</dbReference>
<keyword evidence="2" id="KW-0540">Nuclease</keyword>
<sequence length="211" mass="22976">MSMPSGTRSGGGGGGGSSSTPVLNTASNDPLVWIDCEMTGLNPDTEEILEIYCIITTGNLQIIDDQGFHVVLHCPKARLDQMDEWCTTTHGSTGLMAACIESTTTPAQAADALYGYITRFIPSARQGILAGSSVHVDREFLRRGPFGKVVEHLHYRILDISAIKEAARRWSPVAVVEGLPRKVGTHKARDDILESIAEARYYRDAIFRGRS</sequence>
<protein>
    <submittedName>
        <fullName evidence="7">Oligoribonuclease</fullName>
    </submittedName>
</protein>
<feature type="domain" description="Exonuclease" evidence="6">
    <location>
        <begin position="30"/>
        <end position="208"/>
    </location>
</feature>
<evidence type="ECO:0000313" key="7">
    <source>
        <dbReference type="EMBL" id="KOS19326.1"/>
    </source>
</evidence>
<dbReference type="NCBIfam" id="NF003765">
    <property type="entry name" value="PRK05359.1"/>
    <property type="match status" value="1"/>
</dbReference>
<evidence type="ECO:0000256" key="4">
    <source>
        <dbReference type="ARBA" id="ARBA00022839"/>
    </source>
</evidence>
<dbReference type="GO" id="GO:0003676">
    <property type="term" value="F:nucleic acid binding"/>
    <property type="evidence" value="ECO:0007669"/>
    <property type="project" value="InterPro"/>
</dbReference>
<keyword evidence="8" id="KW-1185">Reference proteome</keyword>
<evidence type="ECO:0000256" key="3">
    <source>
        <dbReference type="ARBA" id="ARBA00022801"/>
    </source>
</evidence>
<evidence type="ECO:0000259" key="6">
    <source>
        <dbReference type="SMART" id="SM00479"/>
    </source>
</evidence>
<evidence type="ECO:0000256" key="2">
    <source>
        <dbReference type="ARBA" id="ARBA00022722"/>
    </source>
</evidence>
<dbReference type="InterPro" id="IPR036397">
    <property type="entry name" value="RNaseH_sf"/>
</dbReference>
<evidence type="ECO:0000313" key="8">
    <source>
        <dbReference type="Proteomes" id="UP000053831"/>
    </source>
</evidence>
<keyword evidence="3" id="KW-0378">Hydrolase</keyword>
<evidence type="ECO:0000256" key="5">
    <source>
        <dbReference type="SAM" id="MobiDB-lite"/>
    </source>
</evidence>
<comment type="caution">
    <text evidence="7">The sequence shown here is derived from an EMBL/GenBank/DDBJ whole genome shotgun (WGS) entry which is preliminary data.</text>
</comment>
<dbReference type="PANTHER" id="PTHR11046:SF0">
    <property type="entry name" value="OLIGORIBONUCLEASE, MITOCHONDRIAL"/>
    <property type="match status" value="1"/>
</dbReference>
<proteinExistence type="inferred from homology"/>
<organism evidence="7 8">
    <name type="scientific">Escovopsis weberi</name>
    <dbReference type="NCBI Taxonomy" id="150374"/>
    <lineage>
        <taxon>Eukaryota</taxon>
        <taxon>Fungi</taxon>
        <taxon>Dikarya</taxon>
        <taxon>Ascomycota</taxon>
        <taxon>Pezizomycotina</taxon>
        <taxon>Sordariomycetes</taxon>
        <taxon>Hypocreomycetidae</taxon>
        <taxon>Hypocreales</taxon>
        <taxon>Hypocreaceae</taxon>
        <taxon>Escovopsis</taxon>
    </lineage>
</organism>
<evidence type="ECO:0000256" key="1">
    <source>
        <dbReference type="ARBA" id="ARBA00009921"/>
    </source>
</evidence>
<dbReference type="Gene3D" id="3.30.420.10">
    <property type="entry name" value="Ribonuclease H-like superfamily/Ribonuclease H"/>
    <property type="match status" value="1"/>
</dbReference>
<dbReference type="Pfam" id="PF00929">
    <property type="entry name" value="RNase_T"/>
    <property type="match status" value="1"/>
</dbReference>
<dbReference type="AlphaFoldDB" id="A0A0M8MTX9"/>
<dbReference type="Proteomes" id="UP000053831">
    <property type="component" value="Unassembled WGS sequence"/>
</dbReference>
<dbReference type="STRING" id="150374.A0A0M8MTX9"/>
<accession>A0A0M8MTX9</accession>
<dbReference type="OrthoDB" id="270189at2759"/>
<comment type="similarity">
    <text evidence="1">Belongs to the oligoribonuclease family.</text>
</comment>
<dbReference type="EMBL" id="LGSR01000020">
    <property type="protein sequence ID" value="KOS19326.1"/>
    <property type="molecule type" value="Genomic_DNA"/>
</dbReference>
<dbReference type="PANTHER" id="PTHR11046">
    <property type="entry name" value="OLIGORIBONUCLEASE, MITOCHONDRIAL"/>
    <property type="match status" value="1"/>
</dbReference>
<name>A0A0M8MTX9_ESCWE</name>
<feature type="compositionally biased region" description="Gly residues" evidence="5">
    <location>
        <begin position="8"/>
        <end position="17"/>
    </location>
</feature>
<dbReference type="InterPro" id="IPR022894">
    <property type="entry name" value="Oligoribonuclease"/>
</dbReference>
<gene>
    <name evidence="7" type="ORF">ESCO_000896</name>
</gene>
<keyword evidence="4" id="KW-0269">Exonuclease</keyword>
<feature type="region of interest" description="Disordered" evidence="5">
    <location>
        <begin position="1"/>
        <end position="21"/>
    </location>
</feature>
<dbReference type="GO" id="GO:0005739">
    <property type="term" value="C:mitochondrion"/>
    <property type="evidence" value="ECO:0007669"/>
    <property type="project" value="TreeGrafter"/>
</dbReference>
<dbReference type="InterPro" id="IPR012337">
    <property type="entry name" value="RNaseH-like_sf"/>
</dbReference>
<dbReference type="SUPFAM" id="SSF53098">
    <property type="entry name" value="Ribonuclease H-like"/>
    <property type="match status" value="1"/>
</dbReference>
<reference evidence="7 8" key="1">
    <citation type="submission" date="2015-07" db="EMBL/GenBank/DDBJ databases">
        <title>The genome of the fungus Escovopsis weberi, a specialized disease agent of ant agriculture.</title>
        <authorList>
            <person name="de Man T.J."/>
            <person name="Stajich J.E."/>
            <person name="Kubicek C.P."/>
            <person name="Chenthamara K."/>
            <person name="Atanasova L."/>
            <person name="Druzhinina I.S."/>
            <person name="Birnbaum S."/>
            <person name="Barribeau S.M."/>
            <person name="Teiling C."/>
            <person name="Suen G."/>
            <person name="Currie C."/>
            <person name="Gerardo N.M."/>
        </authorList>
    </citation>
    <scope>NUCLEOTIDE SEQUENCE [LARGE SCALE GENOMIC DNA]</scope>
</reference>
<dbReference type="GO" id="GO:0000175">
    <property type="term" value="F:3'-5'-RNA exonuclease activity"/>
    <property type="evidence" value="ECO:0007669"/>
    <property type="project" value="InterPro"/>
</dbReference>
<dbReference type="CDD" id="cd06135">
    <property type="entry name" value="Orn"/>
    <property type="match status" value="1"/>
</dbReference>